<evidence type="ECO:0000313" key="1">
    <source>
        <dbReference type="EMBL" id="RBP68888.1"/>
    </source>
</evidence>
<dbReference type="NCBIfam" id="NF040898">
    <property type="entry name" value="CC_mini_metal"/>
    <property type="match status" value="1"/>
</dbReference>
<keyword evidence="2" id="KW-1185">Reference proteome</keyword>
<dbReference type="EMBL" id="QNRX01000002">
    <property type="protein sequence ID" value="RBP68888.1"/>
    <property type="molecule type" value="Genomic_DNA"/>
</dbReference>
<proteinExistence type="predicted"/>
<gene>
    <name evidence="1" type="ORF">DES36_10226</name>
</gene>
<dbReference type="Proteomes" id="UP000253490">
    <property type="component" value="Unassembled WGS sequence"/>
</dbReference>
<sequence length="48" mass="5584">MKSIINRWLEKLKEANKKSFGSEPLNCCTVGRDKKKNKPTARAQHNRK</sequence>
<protein>
    <submittedName>
        <fullName evidence="1">Uncharacterized protein</fullName>
    </submittedName>
</protein>
<dbReference type="AlphaFoldDB" id="A0A366ID82"/>
<organism evidence="1 2">
    <name type="scientific">Alkalibaculum bacchi</name>
    <dbReference type="NCBI Taxonomy" id="645887"/>
    <lineage>
        <taxon>Bacteria</taxon>
        <taxon>Bacillati</taxon>
        <taxon>Bacillota</taxon>
        <taxon>Clostridia</taxon>
        <taxon>Eubacteriales</taxon>
        <taxon>Eubacteriaceae</taxon>
        <taxon>Alkalibaculum</taxon>
    </lineage>
</organism>
<reference evidence="1 2" key="1">
    <citation type="submission" date="2018-06" db="EMBL/GenBank/DDBJ databases">
        <title>Genomic Encyclopedia of Type Strains, Phase IV (KMG-IV): sequencing the most valuable type-strain genomes for metagenomic binning, comparative biology and taxonomic classification.</title>
        <authorList>
            <person name="Goeker M."/>
        </authorList>
    </citation>
    <scope>NUCLEOTIDE SEQUENCE [LARGE SCALE GENOMIC DNA]</scope>
    <source>
        <strain evidence="1 2">DSM 22112</strain>
    </source>
</reference>
<name>A0A366ID82_9FIRM</name>
<comment type="caution">
    <text evidence="1">The sequence shown here is derived from an EMBL/GenBank/DDBJ whole genome shotgun (WGS) entry which is preliminary data.</text>
</comment>
<dbReference type="RefSeq" id="WP_170128133.1">
    <property type="nucleotide sequence ID" value="NZ_QNRX01000002.1"/>
</dbReference>
<accession>A0A366ID82</accession>
<evidence type="ECO:0000313" key="2">
    <source>
        <dbReference type="Proteomes" id="UP000253490"/>
    </source>
</evidence>